<evidence type="ECO:0000313" key="15">
    <source>
        <dbReference type="EMBL" id="VFJ47218.1"/>
    </source>
</evidence>
<evidence type="ECO:0000256" key="2">
    <source>
        <dbReference type="ARBA" id="ARBA00004752"/>
    </source>
</evidence>
<keyword evidence="6 13" id="KW-0133">Cell shape</keyword>
<keyword evidence="9 13" id="KW-0961">Cell wall biogenesis/degradation</keyword>
<evidence type="ECO:0000256" key="8">
    <source>
        <dbReference type="ARBA" id="ARBA00023306"/>
    </source>
</evidence>
<keyword evidence="10 13" id="KW-0670">Pyruvate</keyword>
<dbReference type="InterPro" id="IPR036968">
    <property type="entry name" value="Enolpyruvate_Tfrase_sf"/>
</dbReference>
<dbReference type="SUPFAM" id="SSF55205">
    <property type="entry name" value="EPT/RTPC-like"/>
    <property type="match status" value="1"/>
</dbReference>
<evidence type="ECO:0000256" key="9">
    <source>
        <dbReference type="ARBA" id="ARBA00023316"/>
    </source>
</evidence>
<evidence type="ECO:0000256" key="7">
    <source>
        <dbReference type="ARBA" id="ARBA00022984"/>
    </source>
</evidence>
<dbReference type="Gene3D" id="3.65.10.10">
    <property type="entry name" value="Enolpyruvate transferase domain"/>
    <property type="match status" value="2"/>
</dbReference>
<proteinExistence type="inferred from homology"/>
<feature type="active site" description="Proton donor" evidence="13">
    <location>
        <position position="186"/>
    </location>
</feature>
<comment type="similarity">
    <text evidence="11 13">Belongs to the EPSP synthase family. MurA subfamily.</text>
</comment>
<evidence type="ECO:0000256" key="4">
    <source>
        <dbReference type="ARBA" id="ARBA00022618"/>
    </source>
</evidence>
<evidence type="ECO:0000256" key="3">
    <source>
        <dbReference type="ARBA" id="ARBA00022490"/>
    </source>
</evidence>
<evidence type="ECO:0000256" key="1">
    <source>
        <dbReference type="ARBA" id="ARBA00004496"/>
    </source>
</evidence>
<dbReference type="GO" id="GO:0009252">
    <property type="term" value="P:peptidoglycan biosynthetic process"/>
    <property type="evidence" value="ECO:0007669"/>
    <property type="project" value="UniProtKB-UniRule"/>
</dbReference>
<evidence type="ECO:0000256" key="10">
    <source>
        <dbReference type="ARBA" id="ARBA00023317"/>
    </source>
</evidence>
<feature type="binding site" evidence="13">
    <location>
        <position position="397"/>
    </location>
    <ligand>
        <name>UDP-N-acetyl-alpha-D-glucosamine</name>
        <dbReference type="ChEBI" id="CHEBI:57705"/>
    </ligand>
</feature>
<feature type="binding site" evidence="13">
    <location>
        <position position="162"/>
    </location>
    <ligand>
        <name>UDP-N-acetyl-alpha-D-glucosamine</name>
        <dbReference type="ChEBI" id="CHEBI:57705"/>
    </ligand>
</feature>
<evidence type="ECO:0000256" key="11">
    <source>
        <dbReference type="ARBA" id="ARBA00038367"/>
    </source>
</evidence>
<feature type="modified residue" description="2-(S-cysteinyl)pyruvic acid O-phosphothioketal" evidence="13">
    <location>
        <position position="186"/>
    </location>
</feature>
<gene>
    <name evidence="13" type="primary">murA</name>
    <name evidence="16" type="ORF">BECKFM1743B_GA0114221_104932</name>
    <name evidence="15" type="ORF">BECKFM1743C_GA0114222_1004210</name>
</gene>
<dbReference type="PANTHER" id="PTHR43783">
    <property type="entry name" value="UDP-N-ACETYLGLUCOSAMINE 1-CARBOXYVINYLTRANSFERASE"/>
    <property type="match status" value="1"/>
</dbReference>
<dbReference type="CDD" id="cd01555">
    <property type="entry name" value="UdpNAET"/>
    <property type="match status" value="1"/>
</dbReference>
<dbReference type="EC" id="2.5.1.7" evidence="13"/>
<dbReference type="AlphaFoldDB" id="A0A450WKR6"/>
<dbReference type="GO" id="GO:0051301">
    <property type="term" value="P:cell division"/>
    <property type="evidence" value="ECO:0007669"/>
    <property type="project" value="UniProtKB-KW"/>
</dbReference>
<comment type="catalytic activity">
    <reaction evidence="12 13">
        <text>phosphoenolpyruvate + UDP-N-acetyl-alpha-D-glucosamine = UDP-N-acetyl-3-O-(1-carboxyvinyl)-alpha-D-glucosamine + phosphate</text>
        <dbReference type="Rhea" id="RHEA:18681"/>
        <dbReference type="ChEBI" id="CHEBI:43474"/>
        <dbReference type="ChEBI" id="CHEBI:57705"/>
        <dbReference type="ChEBI" id="CHEBI:58702"/>
        <dbReference type="ChEBI" id="CHEBI:68483"/>
        <dbReference type="EC" id="2.5.1.7"/>
    </reaction>
</comment>
<feature type="domain" description="Enolpyruvate transferase" evidence="14">
    <location>
        <begin position="78"/>
        <end position="476"/>
    </location>
</feature>
<evidence type="ECO:0000256" key="5">
    <source>
        <dbReference type="ARBA" id="ARBA00022679"/>
    </source>
</evidence>
<dbReference type="GO" id="GO:0008760">
    <property type="term" value="F:UDP-N-acetylglucosamine 1-carboxyvinyltransferase activity"/>
    <property type="evidence" value="ECO:0007669"/>
    <property type="project" value="UniProtKB-UniRule"/>
</dbReference>
<name>A0A450WKR6_9GAMM</name>
<dbReference type="NCBIfam" id="NF006873">
    <property type="entry name" value="PRK09369.1"/>
    <property type="match status" value="1"/>
</dbReference>
<dbReference type="PANTHER" id="PTHR43783:SF1">
    <property type="entry name" value="UDP-N-ACETYLGLUCOSAMINE 1-CARBOXYVINYLTRANSFERASE"/>
    <property type="match status" value="1"/>
</dbReference>
<keyword evidence="4 13" id="KW-0132">Cell division</keyword>
<comment type="caution">
    <text evidence="13">Lacks conserved residue(s) required for the propagation of feature annotation.</text>
</comment>
<dbReference type="FunFam" id="3.65.10.10:FF:000002">
    <property type="entry name" value="UDP-N-acetylglucosamine 1-carboxyvinyltransferase"/>
    <property type="match status" value="1"/>
</dbReference>
<comment type="pathway">
    <text evidence="2 13">Cell wall biogenesis; peptidoglycan biosynthesis.</text>
</comment>
<keyword evidence="3 13" id="KW-0963">Cytoplasm</keyword>
<feature type="binding site" evidence="13">
    <location>
        <position position="375"/>
    </location>
    <ligand>
        <name>UDP-N-acetyl-alpha-D-glucosamine</name>
        <dbReference type="ChEBI" id="CHEBI:57705"/>
    </ligand>
</feature>
<evidence type="ECO:0000259" key="14">
    <source>
        <dbReference type="Pfam" id="PF00275"/>
    </source>
</evidence>
<dbReference type="InterPro" id="IPR005750">
    <property type="entry name" value="UDP_GlcNAc_COvinyl_MurA"/>
</dbReference>
<evidence type="ECO:0000256" key="13">
    <source>
        <dbReference type="HAMAP-Rule" id="MF_00111"/>
    </source>
</evidence>
<keyword evidence="5 13" id="KW-0808">Transferase</keyword>
<reference evidence="16" key="1">
    <citation type="submission" date="2019-02" db="EMBL/GenBank/DDBJ databases">
        <authorList>
            <person name="Gruber-Vodicka R. H."/>
            <person name="Seah K. B. B."/>
        </authorList>
    </citation>
    <scope>NUCLEOTIDE SEQUENCE</scope>
    <source>
        <strain evidence="16">BECK_BZ164</strain>
        <strain evidence="15">BECK_BZ165</strain>
    </source>
</reference>
<organism evidence="16">
    <name type="scientific">Candidatus Kentrum sp. FM</name>
    <dbReference type="NCBI Taxonomy" id="2126340"/>
    <lineage>
        <taxon>Bacteria</taxon>
        <taxon>Pseudomonadati</taxon>
        <taxon>Pseudomonadota</taxon>
        <taxon>Gammaproteobacteria</taxon>
        <taxon>Candidatus Kentrum</taxon>
    </lineage>
</organism>
<dbReference type="InterPro" id="IPR050068">
    <property type="entry name" value="MurA_subfamily"/>
</dbReference>
<dbReference type="GO" id="GO:0019277">
    <property type="term" value="P:UDP-N-acetylgalactosamine biosynthetic process"/>
    <property type="evidence" value="ECO:0007669"/>
    <property type="project" value="InterPro"/>
</dbReference>
<dbReference type="EMBL" id="CAADFA010000042">
    <property type="protein sequence ID" value="VFJ47218.1"/>
    <property type="molecule type" value="Genomic_DNA"/>
</dbReference>
<evidence type="ECO:0000256" key="12">
    <source>
        <dbReference type="ARBA" id="ARBA00047527"/>
    </source>
</evidence>
<evidence type="ECO:0000256" key="6">
    <source>
        <dbReference type="ARBA" id="ARBA00022960"/>
    </source>
</evidence>
<keyword evidence="8 13" id="KW-0131">Cell cycle</keyword>
<dbReference type="UniPathway" id="UPA00219"/>
<dbReference type="NCBIfam" id="TIGR01072">
    <property type="entry name" value="murA"/>
    <property type="match status" value="1"/>
</dbReference>
<feature type="binding site" evidence="13">
    <location>
        <begin position="91"/>
        <end position="92"/>
    </location>
    <ligand>
        <name>phosphoenolpyruvate</name>
        <dbReference type="ChEBI" id="CHEBI:58702"/>
    </ligand>
</feature>
<keyword evidence="7 13" id="KW-0573">Peptidoglycan synthesis</keyword>
<comment type="subcellular location">
    <subcellularLocation>
        <location evidence="1 13">Cytoplasm</location>
    </subcellularLocation>
</comment>
<dbReference type="InterPro" id="IPR013792">
    <property type="entry name" value="RNA3'P_cycl/enolpyr_Trfase_a/b"/>
</dbReference>
<dbReference type="GO" id="GO:0005737">
    <property type="term" value="C:cytoplasm"/>
    <property type="evidence" value="ECO:0007669"/>
    <property type="project" value="UniProtKB-SubCell"/>
</dbReference>
<protein>
    <recommendedName>
        <fullName evidence="13">UDP-N-acetylglucosamine 1-carboxyvinyltransferase</fullName>
        <ecNumber evidence="13">2.5.1.7</ecNumber>
    </recommendedName>
    <alternativeName>
        <fullName evidence="13">Enoylpyruvate transferase</fullName>
    </alternativeName>
    <alternativeName>
        <fullName evidence="13">UDP-N-acetylglucosamine enolpyruvyl transferase</fullName>
        <shortName evidence="13">EPT</shortName>
    </alternativeName>
</protein>
<sequence length="488" mass="52995">MNYFKHVQRGRRALSIFQSTLKLKWNGPLGPRYGREIFSQPLSLHECRPKHSSTFDVTRGSTWVLHTTQVDKLIISGGIPLAGEIQISGAKNAALPILAATLLSDSPVTVGNIPHLNDITTTMELLGRMGVDLVVDERMNIQVDSSTIREFFAPYELVRTMRASILVLGPLLTRFGRAVVSLPGGCAIGSRPVNLHIEGLRKMGADIRVEGGFIRARAPQLKGIHLVMDLVTVTGTENIMMAATLAKGTTIIENAAREPEVVDLANCLITMGARIEGAGTSTIRVEGVQSLSGTRYDVLPDRIETGTYLVATAITGGRIKVKKTCPSMLEAVIEKLSEAGAVMETGEDWISLDMRGERPKAMTIRTAPFPAFPTDMQAQFTALNVMSTGTGMISETVFENRFMHIHELQRMGADIRLEGNTAITRGVDHLTAAPVMATDLRASASLVLAGLVAEGNTIVDRIYHIDRGYECIEEKLAQLGAMIRRVPG</sequence>
<accession>A0A450WKR6</accession>
<evidence type="ECO:0000313" key="16">
    <source>
        <dbReference type="EMBL" id="VFK17633.1"/>
    </source>
</evidence>
<comment type="function">
    <text evidence="13">Cell wall formation. Adds enolpyruvyl to UDP-N-acetylglucosamine.</text>
</comment>
<dbReference type="HAMAP" id="MF_00111">
    <property type="entry name" value="MurA"/>
    <property type="match status" value="1"/>
</dbReference>
<dbReference type="GO" id="GO:0008360">
    <property type="term" value="P:regulation of cell shape"/>
    <property type="evidence" value="ECO:0007669"/>
    <property type="project" value="UniProtKB-KW"/>
</dbReference>
<dbReference type="Pfam" id="PF00275">
    <property type="entry name" value="EPSP_synthase"/>
    <property type="match status" value="1"/>
</dbReference>
<dbReference type="GO" id="GO:0071555">
    <property type="term" value="P:cell wall organization"/>
    <property type="evidence" value="ECO:0007669"/>
    <property type="project" value="UniProtKB-KW"/>
</dbReference>
<dbReference type="EMBL" id="CAADFL010000493">
    <property type="protein sequence ID" value="VFK17633.1"/>
    <property type="molecule type" value="Genomic_DNA"/>
</dbReference>
<dbReference type="InterPro" id="IPR001986">
    <property type="entry name" value="Enolpyruvate_Tfrase_dom"/>
</dbReference>